<feature type="non-terminal residue" evidence="8">
    <location>
        <position position="1"/>
    </location>
</feature>
<comment type="subcellular location">
    <subcellularLocation>
        <location evidence="1">Cell outer membrane</location>
    </subcellularLocation>
</comment>
<feature type="transmembrane region" description="Helical" evidence="6">
    <location>
        <begin position="7"/>
        <end position="27"/>
    </location>
</feature>
<dbReference type="Pfam" id="PF00691">
    <property type="entry name" value="OmpA"/>
    <property type="match status" value="1"/>
</dbReference>
<dbReference type="SUPFAM" id="SSF103088">
    <property type="entry name" value="OmpA-like"/>
    <property type="match status" value="1"/>
</dbReference>
<dbReference type="InterPro" id="IPR050330">
    <property type="entry name" value="Bact_OuterMem_StrucFunc"/>
</dbReference>
<protein>
    <submittedName>
        <fullName evidence="8">OmpA family protein</fullName>
    </submittedName>
</protein>
<evidence type="ECO:0000256" key="6">
    <source>
        <dbReference type="SAM" id="Phobius"/>
    </source>
</evidence>
<evidence type="ECO:0000313" key="9">
    <source>
        <dbReference type="Proteomes" id="UP000481037"/>
    </source>
</evidence>
<evidence type="ECO:0000313" key="8">
    <source>
        <dbReference type="EMBL" id="MRX11729.1"/>
    </source>
</evidence>
<feature type="domain" description="OmpA-like" evidence="7">
    <location>
        <begin position="275"/>
        <end position="402"/>
    </location>
</feature>
<dbReference type="Proteomes" id="UP000481037">
    <property type="component" value="Unassembled WGS sequence"/>
</dbReference>
<reference evidence="8 9" key="1">
    <citation type="submission" date="2019-11" db="EMBL/GenBank/DDBJ databases">
        <title>Novel species isolated from a subtropical stream in China.</title>
        <authorList>
            <person name="Lu H."/>
        </authorList>
    </citation>
    <scope>NUCLEOTIDE SEQUENCE [LARGE SCALE GENOMIC DNA]</scope>
    <source>
        <strain evidence="8 9">FT25W</strain>
    </source>
</reference>
<keyword evidence="2 4" id="KW-0472">Membrane</keyword>
<accession>A0A6L5QPW6</accession>
<evidence type="ECO:0000256" key="2">
    <source>
        <dbReference type="ARBA" id="ARBA00023136"/>
    </source>
</evidence>
<keyword evidence="3" id="KW-0998">Cell outer membrane</keyword>
<evidence type="ECO:0000259" key="7">
    <source>
        <dbReference type="PROSITE" id="PS51123"/>
    </source>
</evidence>
<keyword evidence="6" id="KW-0812">Transmembrane</keyword>
<keyword evidence="6" id="KW-1133">Transmembrane helix</keyword>
<organism evidence="8 9">
    <name type="scientific">Duganella alba</name>
    <dbReference type="NCBI Taxonomy" id="2666081"/>
    <lineage>
        <taxon>Bacteria</taxon>
        <taxon>Pseudomonadati</taxon>
        <taxon>Pseudomonadota</taxon>
        <taxon>Betaproteobacteria</taxon>
        <taxon>Burkholderiales</taxon>
        <taxon>Oxalobacteraceae</taxon>
        <taxon>Telluria group</taxon>
        <taxon>Duganella</taxon>
    </lineage>
</organism>
<dbReference type="CDD" id="cd07185">
    <property type="entry name" value="OmpA_C-like"/>
    <property type="match status" value="1"/>
</dbReference>
<keyword evidence="9" id="KW-1185">Reference proteome</keyword>
<dbReference type="InterPro" id="IPR036737">
    <property type="entry name" value="OmpA-like_sf"/>
</dbReference>
<evidence type="ECO:0000256" key="5">
    <source>
        <dbReference type="SAM" id="MobiDB-lite"/>
    </source>
</evidence>
<evidence type="ECO:0000256" key="4">
    <source>
        <dbReference type="PROSITE-ProRule" id="PRU00473"/>
    </source>
</evidence>
<evidence type="ECO:0000256" key="1">
    <source>
        <dbReference type="ARBA" id="ARBA00004442"/>
    </source>
</evidence>
<dbReference type="RefSeq" id="WP_154387922.1">
    <property type="nucleotide sequence ID" value="NZ_WKJM01000043.1"/>
</dbReference>
<gene>
    <name evidence="8" type="ORF">GJ697_28260</name>
</gene>
<dbReference type="Gene3D" id="3.30.1330.60">
    <property type="entry name" value="OmpA-like domain"/>
    <property type="match status" value="1"/>
</dbReference>
<dbReference type="PANTHER" id="PTHR30329:SF21">
    <property type="entry name" value="LIPOPROTEIN YIAD-RELATED"/>
    <property type="match status" value="1"/>
</dbReference>
<dbReference type="PRINTS" id="PR01021">
    <property type="entry name" value="OMPADOMAIN"/>
</dbReference>
<name>A0A6L5QPW6_9BURK</name>
<proteinExistence type="predicted"/>
<dbReference type="AlphaFoldDB" id="A0A6L5QPW6"/>
<evidence type="ECO:0000256" key="3">
    <source>
        <dbReference type="ARBA" id="ARBA00023237"/>
    </source>
</evidence>
<dbReference type="PROSITE" id="PS51123">
    <property type="entry name" value="OMPA_2"/>
    <property type="match status" value="1"/>
</dbReference>
<dbReference type="GO" id="GO:0009279">
    <property type="term" value="C:cell outer membrane"/>
    <property type="evidence" value="ECO:0007669"/>
    <property type="project" value="UniProtKB-SubCell"/>
</dbReference>
<dbReference type="InterPro" id="IPR006665">
    <property type="entry name" value="OmpA-like"/>
</dbReference>
<dbReference type="InterPro" id="IPR012495">
    <property type="entry name" value="TadE-like_dom"/>
</dbReference>
<dbReference type="PANTHER" id="PTHR30329">
    <property type="entry name" value="STATOR ELEMENT OF FLAGELLAR MOTOR COMPLEX"/>
    <property type="match status" value="1"/>
</dbReference>
<sequence>TARQRGAAIVELAVVAPVLTVLGLSAAQYSSLFFAKNQVNHAAFLAARAGSVGNASIDAIKQAYIQGLVPMYGGGSTPAELAKSLANATEAVNGKDGPGAYIEMLNPTKEAFEDWNDEKLQTLLDTKGKRVISNRGLGLSTDAVRANSGESRQDANLIKLRIMQGIKPAVPVVGSIYTAYLKYLDTGSDANRSALIQKGLIPVVTNVTMQMQSDAIEPDHPVSSPGSGNGGNPVDPGEPPTTPTNPTQPCSESSNPTGCDLPSDPDPGGGGGACEVPVKAEMSADALFDFDSATLSPTGKSNLAQFMAPYLNKTFDKVVINGYTDPLGNDAYNIDLSQRRADAVALYLNQLGLKVMDVPVVRGKGATSPKVNPDDCKNKTGDDLKACYAPDRRVTIELTPHS</sequence>
<dbReference type="EMBL" id="WKJM01000043">
    <property type="protein sequence ID" value="MRX11729.1"/>
    <property type="molecule type" value="Genomic_DNA"/>
</dbReference>
<feature type="region of interest" description="Disordered" evidence="5">
    <location>
        <begin position="216"/>
        <end position="276"/>
    </location>
</feature>
<comment type="caution">
    <text evidence="8">The sequence shown here is derived from an EMBL/GenBank/DDBJ whole genome shotgun (WGS) entry which is preliminary data.</text>
</comment>
<dbReference type="InterPro" id="IPR006664">
    <property type="entry name" value="OMP_bac"/>
</dbReference>
<dbReference type="Pfam" id="PF07811">
    <property type="entry name" value="TadE"/>
    <property type="match status" value="1"/>
</dbReference>